<keyword evidence="9 17" id="KW-0274">FAD</keyword>
<dbReference type="InterPro" id="IPR003170">
    <property type="entry name" value="MurB"/>
</dbReference>
<evidence type="ECO:0000256" key="17">
    <source>
        <dbReference type="HAMAP-Rule" id="MF_00037"/>
    </source>
</evidence>
<evidence type="ECO:0000256" key="14">
    <source>
        <dbReference type="ARBA" id="ARBA00023306"/>
    </source>
</evidence>
<dbReference type="SUPFAM" id="SSF56176">
    <property type="entry name" value="FAD-binding/transporter-associated domain-like"/>
    <property type="match status" value="1"/>
</dbReference>
<evidence type="ECO:0000313" key="20">
    <source>
        <dbReference type="Proteomes" id="UP001284601"/>
    </source>
</evidence>
<dbReference type="SUPFAM" id="SSF56194">
    <property type="entry name" value="Uridine diphospho-N-Acetylenolpyruvylglucosamine reductase, MurB, C-terminal domain"/>
    <property type="match status" value="1"/>
</dbReference>
<feature type="active site" description="Proton donor" evidence="17">
    <location>
        <position position="259"/>
    </location>
</feature>
<dbReference type="InterPro" id="IPR016169">
    <property type="entry name" value="FAD-bd_PCMH_sub2"/>
</dbReference>
<reference evidence="19 20" key="2">
    <citation type="submission" date="2023-10" db="EMBL/GenBank/DDBJ databases">
        <authorList>
            <person name="Han X.F."/>
        </authorList>
    </citation>
    <scope>NUCLEOTIDE SEQUENCE [LARGE SCALE GENOMIC DNA]</scope>
    <source>
        <strain evidence="19 20">KCTC 39840</strain>
    </source>
</reference>
<dbReference type="RefSeq" id="WP_318599713.1">
    <property type="nucleotide sequence ID" value="NZ_JAWSTH010000080.1"/>
</dbReference>
<protein>
    <recommendedName>
        <fullName evidence="17">UDP-N-acetylenolpyruvoylglucosamine reductase</fullName>
        <ecNumber evidence="17">1.3.1.98</ecNumber>
    </recommendedName>
    <alternativeName>
        <fullName evidence="17">UDP-N-acetylmuramate dehydrogenase</fullName>
    </alternativeName>
</protein>
<dbReference type="PANTHER" id="PTHR21071">
    <property type="entry name" value="UDP-N-ACETYLENOLPYRUVOYLGLUCOSAMINE REDUCTASE"/>
    <property type="match status" value="1"/>
</dbReference>
<organism evidence="19 20">
    <name type="scientific">Conexibacter stalactiti</name>
    <dbReference type="NCBI Taxonomy" id="1940611"/>
    <lineage>
        <taxon>Bacteria</taxon>
        <taxon>Bacillati</taxon>
        <taxon>Actinomycetota</taxon>
        <taxon>Thermoleophilia</taxon>
        <taxon>Solirubrobacterales</taxon>
        <taxon>Conexibacteraceae</taxon>
        <taxon>Conexibacter</taxon>
    </lineage>
</organism>
<dbReference type="Gene3D" id="3.90.78.10">
    <property type="entry name" value="UDP-N-acetylenolpyruvoylglucosamine reductase, C-terminal domain"/>
    <property type="match status" value="1"/>
</dbReference>
<proteinExistence type="inferred from homology"/>
<keyword evidence="20" id="KW-1185">Reference proteome</keyword>
<gene>
    <name evidence="17" type="primary">murB</name>
    <name evidence="19" type="ORF">R7226_23075</name>
</gene>
<comment type="similarity">
    <text evidence="5 17">Belongs to the MurB family.</text>
</comment>
<dbReference type="NCBIfam" id="NF010478">
    <property type="entry name" value="PRK13903.1"/>
    <property type="match status" value="1"/>
</dbReference>
<evidence type="ECO:0000256" key="12">
    <source>
        <dbReference type="ARBA" id="ARBA00022984"/>
    </source>
</evidence>
<dbReference type="InterPro" id="IPR016167">
    <property type="entry name" value="FAD-bd_PCMH_sub1"/>
</dbReference>
<comment type="function">
    <text evidence="2 17">Cell wall formation.</text>
</comment>
<evidence type="ECO:0000256" key="10">
    <source>
        <dbReference type="ARBA" id="ARBA00022857"/>
    </source>
</evidence>
<evidence type="ECO:0000256" key="2">
    <source>
        <dbReference type="ARBA" id="ARBA00003921"/>
    </source>
</evidence>
<name>A0ABU4HVR5_9ACTN</name>
<dbReference type="PROSITE" id="PS51387">
    <property type="entry name" value="FAD_PCMH"/>
    <property type="match status" value="1"/>
</dbReference>
<dbReference type="InterPro" id="IPR006094">
    <property type="entry name" value="Oxid_FAD_bind_N"/>
</dbReference>
<dbReference type="Pfam" id="PF02873">
    <property type="entry name" value="MurB_C"/>
    <property type="match status" value="1"/>
</dbReference>
<evidence type="ECO:0000256" key="6">
    <source>
        <dbReference type="ARBA" id="ARBA00022490"/>
    </source>
</evidence>
<evidence type="ECO:0000256" key="7">
    <source>
        <dbReference type="ARBA" id="ARBA00022618"/>
    </source>
</evidence>
<dbReference type="GO" id="GO:0008762">
    <property type="term" value="F:UDP-N-acetylmuramate dehydrogenase activity"/>
    <property type="evidence" value="ECO:0007669"/>
    <property type="project" value="UniProtKB-EC"/>
</dbReference>
<dbReference type="PANTHER" id="PTHR21071:SF4">
    <property type="entry name" value="UDP-N-ACETYLENOLPYRUVOYLGLUCOSAMINE REDUCTASE"/>
    <property type="match status" value="1"/>
</dbReference>
<comment type="subcellular location">
    <subcellularLocation>
        <location evidence="3 17">Cytoplasm</location>
    </subcellularLocation>
</comment>
<evidence type="ECO:0000256" key="3">
    <source>
        <dbReference type="ARBA" id="ARBA00004496"/>
    </source>
</evidence>
<comment type="caution">
    <text evidence="19">The sequence shown here is derived from an EMBL/GenBank/DDBJ whole genome shotgun (WGS) entry which is preliminary data.</text>
</comment>
<dbReference type="InterPro" id="IPR011601">
    <property type="entry name" value="MurB_C"/>
</dbReference>
<feature type="domain" description="FAD-binding PCMH-type" evidence="18">
    <location>
        <begin position="22"/>
        <end position="187"/>
    </location>
</feature>
<keyword evidence="7 17" id="KW-0132">Cell division</keyword>
<evidence type="ECO:0000256" key="13">
    <source>
        <dbReference type="ARBA" id="ARBA00023002"/>
    </source>
</evidence>
<keyword evidence="8 17" id="KW-0285">Flavoprotein</keyword>
<sequence>MPTPSRAESTVTPLAPLTTLRLGGPARRLVRATTEAELIDAVTALDAAGEPLLLLAGGSNVVIADAGFDGTVVHIATTGIARDGNVLDVQAGEPWDGVVAHAGALGLAGIEALSGIPGSAGATPIQNVGAYGQDVSQTIVSVRVLDRASGEVAELSADDCGFRYRTSAFKGRDDRVVLSVRFGLAEGGAGEQGASARTGEPGASALGAPVAYAELARTLGVEVGARASLAEVRGAVLALRRGKGMVVDPADPDSVSAGSFFTNPILDPDAYAALAVRAEASGAPAPPAFPEPDGRVKTSAAWLIQHTGFTRGLTSGNVAISSKHTLALVNRGGASTAELVAFAREIAAGVEQAFGVALVPEPVFVGHRW</sequence>
<keyword evidence="11 17" id="KW-0133">Cell shape</keyword>
<evidence type="ECO:0000256" key="11">
    <source>
        <dbReference type="ARBA" id="ARBA00022960"/>
    </source>
</evidence>
<keyword evidence="6 17" id="KW-0963">Cytoplasm</keyword>
<dbReference type="Pfam" id="PF01565">
    <property type="entry name" value="FAD_binding_4"/>
    <property type="match status" value="1"/>
</dbReference>
<dbReference type="EC" id="1.3.1.98" evidence="17"/>
<dbReference type="Gene3D" id="3.30.43.10">
    <property type="entry name" value="Uridine Diphospho-n-acetylenolpyruvylglucosamine Reductase, domain 2"/>
    <property type="match status" value="1"/>
</dbReference>
<evidence type="ECO:0000256" key="9">
    <source>
        <dbReference type="ARBA" id="ARBA00022827"/>
    </source>
</evidence>
<keyword evidence="14 17" id="KW-0131">Cell cycle</keyword>
<feature type="active site" evidence="17">
    <location>
        <position position="361"/>
    </location>
</feature>
<keyword evidence="10 17" id="KW-0521">NADP</keyword>
<comment type="catalytic activity">
    <reaction evidence="16 17">
        <text>UDP-N-acetyl-alpha-D-muramate + NADP(+) = UDP-N-acetyl-3-O-(1-carboxyvinyl)-alpha-D-glucosamine + NADPH + H(+)</text>
        <dbReference type="Rhea" id="RHEA:12248"/>
        <dbReference type="ChEBI" id="CHEBI:15378"/>
        <dbReference type="ChEBI" id="CHEBI:57783"/>
        <dbReference type="ChEBI" id="CHEBI:58349"/>
        <dbReference type="ChEBI" id="CHEBI:68483"/>
        <dbReference type="ChEBI" id="CHEBI:70757"/>
        <dbReference type="EC" id="1.3.1.98"/>
    </reaction>
</comment>
<dbReference type="Proteomes" id="UP001284601">
    <property type="component" value="Unassembled WGS sequence"/>
</dbReference>
<keyword evidence="15 17" id="KW-0961">Cell wall biogenesis/degradation</keyword>
<reference evidence="20" key="1">
    <citation type="submission" date="2023-07" db="EMBL/GenBank/DDBJ databases">
        <title>Conexibacter stalactiti sp. nov., isolated from stalactites in a lava cave and emended description of the genus Conexibacter.</title>
        <authorList>
            <person name="Lee S.D."/>
        </authorList>
    </citation>
    <scope>NUCLEOTIDE SEQUENCE [LARGE SCALE GENOMIC DNA]</scope>
    <source>
        <strain evidence="20">KCTC 39840</strain>
    </source>
</reference>
<evidence type="ECO:0000259" key="18">
    <source>
        <dbReference type="PROSITE" id="PS51387"/>
    </source>
</evidence>
<evidence type="ECO:0000256" key="8">
    <source>
        <dbReference type="ARBA" id="ARBA00022630"/>
    </source>
</evidence>
<dbReference type="InterPro" id="IPR016166">
    <property type="entry name" value="FAD-bd_PCMH"/>
</dbReference>
<feature type="active site" evidence="17">
    <location>
        <position position="165"/>
    </location>
</feature>
<evidence type="ECO:0000313" key="19">
    <source>
        <dbReference type="EMBL" id="MDW5597249.1"/>
    </source>
</evidence>
<evidence type="ECO:0000256" key="5">
    <source>
        <dbReference type="ARBA" id="ARBA00010485"/>
    </source>
</evidence>
<comment type="pathway">
    <text evidence="4 17">Cell wall biogenesis; peptidoglycan biosynthesis.</text>
</comment>
<accession>A0ABU4HVR5</accession>
<keyword evidence="13 17" id="KW-0560">Oxidoreductase</keyword>
<dbReference type="InterPro" id="IPR036635">
    <property type="entry name" value="MurB_C_sf"/>
</dbReference>
<evidence type="ECO:0000256" key="16">
    <source>
        <dbReference type="ARBA" id="ARBA00048914"/>
    </source>
</evidence>
<dbReference type="Gene3D" id="3.30.465.10">
    <property type="match status" value="1"/>
</dbReference>
<dbReference type="EMBL" id="JAWSTH010000080">
    <property type="protein sequence ID" value="MDW5597249.1"/>
    <property type="molecule type" value="Genomic_DNA"/>
</dbReference>
<keyword evidence="12 17" id="KW-0573">Peptidoglycan synthesis</keyword>
<evidence type="ECO:0000256" key="1">
    <source>
        <dbReference type="ARBA" id="ARBA00001974"/>
    </source>
</evidence>
<evidence type="ECO:0000256" key="15">
    <source>
        <dbReference type="ARBA" id="ARBA00023316"/>
    </source>
</evidence>
<evidence type="ECO:0000256" key="4">
    <source>
        <dbReference type="ARBA" id="ARBA00004752"/>
    </source>
</evidence>
<dbReference type="InterPro" id="IPR036318">
    <property type="entry name" value="FAD-bd_PCMH-like_sf"/>
</dbReference>
<comment type="cofactor">
    <cofactor evidence="1 17">
        <name>FAD</name>
        <dbReference type="ChEBI" id="CHEBI:57692"/>
    </cofactor>
</comment>
<dbReference type="HAMAP" id="MF_00037">
    <property type="entry name" value="MurB"/>
    <property type="match status" value="1"/>
</dbReference>